<dbReference type="Gene3D" id="1.10.10.10">
    <property type="entry name" value="Winged helix-like DNA-binding domain superfamily/Winged helix DNA-binding domain"/>
    <property type="match status" value="1"/>
</dbReference>
<evidence type="ECO:0000256" key="1">
    <source>
        <dbReference type="ARBA" id="ARBA00023015"/>
    </source>
</evidence>
<evidence type="ECO:0000259" key="3">
    <source>
        <dbReference type="PROSITE" id="PS51000"/>
    </source>
</evidence>
<evidence type="ECO:0000256" key="2">
    <source>
        <dbReference type="ARBA" id="ARBA00023163"/>
    </source>
</evidence>
<dbReference type="PANTHER" id="PTHR34580:SF1">
    <property type="entry name" value="PROTEIN PAFC"/>
    <property type="match status" value="1"/>
</dbReference>
<dbReference type="SUPFAM" id="SSF46785">
    <property type="entry name" value="Winged helix' DNA-binding domain"/>
    <property type="match status" value="1"/>
</dbReference>
<reference evidence="4" key="1">
    <citation type="submission" date="2020-02" db="EMBL/GenBank/DDBJ databases">
        <authorList>
            <person name="Meier V. D."/>
        </authorList>
    </citation>
    <scope>NUCLEOTIDE SEQUENCE</scope>
    <source>
        <strain evidence="4">AVDCRST_MAG49</strain>
    </source>
</reference>
<dbReference type="GO" id="GO:0003700">
    <property type="term" value="F:DNA-binding transcription factor activity"/>
    <property type="evidence" value="ECO:0007669"/>
    <property type="project" value="InterPro"/>
</dbReference>
<proteinExistence type="predicted"/>
<dbReference type="Pfam" id="PF13280">
    <property type="entry name" value="WYL"/>
    <property type="match status" value="1"/>
</dbReference>
<dbReference type="InterPro" id="IPR051534">
    <property type="entry name" value="CBASS_pafABC_assoc_protein"/>
</dbReference>
<organism evidence="4">
    <name type="scientific">uncultured Thermomicrobiales bacterium</name>
    <dbReference type="NCBI Taxonomy" id="1645740"/>
    <lineage>
        <taxon>Bacteria</taxon>
        <taxon>Pseudomonadati</taxon>
        <taxon>Thermomicrobiota</taxon>
        <taxon>Thermomicrobia</taxon>
        <taxon>Thermomicrobiales</taxon>
        <taxon>environmental samples</taxon>
    </lineage>
</organism>
<dbReference type="PROSITE" id="PS52050">
    <property type="entry name" value="WYL"/>
    <property type="match status" value="1"/>
</dbReference>
<sequence length="323" mass="37001">MNRTDRLMATLLELQARGELRAEDLARRFEVSVRTVYRDLDALAEGGVPIAAAPGRGYWLMDGYFLPPLTFTADEAATLALGGAFVRGRVDPELRRAADEALRKLDAVLPSDRRAAVDRWRREIRFPTEDRATVPDGTLLADLRTVIRARAVLRILYHAPRRPDPEPREVEPVSLAYVLGAWHLTAYCRLRRAPRIFRLDRIDRWDRQPERFELGERHRIEAHEDRLEGFPEARVRVDPAVERWVRERQPFPFLREEAADGGPVFVYALRDERELVPWLLGWGAAVEVLEPEGLRERLAAEARAILARYAPIAAPSLSDRRLA</sequence>
<dbReference type="InterPro" id="IPR057727">
    <property type="entry name" value="WCX_dom"/>
</dbReference>
<dbReference type="InterPro" id="IPR036390">
    <property type="entry name" value="WH_DNA-bd_sf"/>
</dbReference>
<dbReference type="PIRSF" id="PIRSF016838">
    <property type="entry name" value="PafC"/>
    <property type="match status" value="1"/>
</dbReference>
<dbReference type="InterPro" id="IPR028349">
    <property type="entry name" value="PafC-like"/>
</dbReference>
<keyword evidence="1" id="KW-0805">Transcription regulation</keyword>
<keyword evidence="2" id="KW-0804">Transcription</keyword>
<dbReference type="InterPro" id="IPR001034">
    <property type="entry name" value="DeoR_HTH"/>
</dbReference>
<accession>A0A6J4UUM1</accession>
<protein>
    <submittedName>
        <fullName evidence="4">Transcriptional regulator, DeoR family</fullName>
    </submittedName>
</protein>
<dbReference type="AlphaFoldDB" id="A0A6J4UUM1"/>
<dbReference type="PANTHER" id="PTHR34580">
    <property type="match status" value="1"/>
</dbReference>
<name>A0A6J4UUM1_9BACT</name>
<dbReference type="InterPro" id="IPR026881">
    <property type="entry name" value="WYL_dom"/>
</dbReference>
<gene>
    <name evidence="4" type="ORF">AVDCRST_MAG49-2569</name>
</gene>
<dbReference type="InterPro" id="IPR013196">
    <property type="entry name" value="HTH_11"/>
</dbReference>
<dbReference type="PROSITE" id="PS51000">
    <property type="entry name" value="HTH_DEOR_2"/>
    <property type="match status" value="1"/>
</dbReference>
<dbReference type="EMBL" id="CADCWG010000163">
    <property type="protein sequence ID" value="CAA9560971.1"/>
    <property type="molecule type" value="Genomic_DNA"/>
</dbReference>
<dbReference type="Pfam" id="PF08279">
    <property type="entry name" value="HTH_11"/>
    <property type="match status" value="1"/>
</dbReference>
<dbReference type="InterPro" id="IPR036388">
    <property type="entry name" value="WH-like_DNA-bd_sf"/>
</dbReference>
<dbReference type="Pfam" id="PF25583">
    <property type="entry name" value="WCX"/>
    <property type="match status" value="1"/>
</dbReference>
<feature type="domain" description="HTH deoR-type" evidence="3">
    <location>
        <begin position="3"/>
        <end position="58"/>
    </location>
</feature>
<evidence type="ECO:0000313" key="4">
    <source>
        <dbReference type="EMBL" id="CAA9560971.1"/>
    </source>
</evidence>